<dbReference type="AlphaFoldDB" id="A0A545WDW3"/>
<evidence type="ECO:0000313" key="4">
    <source>
        <dbReference type="Proteomes" id="UP000315783"/>
    </source>
</evidence>
<evidence type="ECO:0008006" key="5">
    <source>
        <dbReference type="Google" id="ProtNLM"/>
    </source>
</evidence>
<feature type="compositionally biased region" description="Basic and acidic residues" evidence="1">
    <location>
        <begin position="106"/>
        <end position="129"/>
    </location>
</feature>
<keyword evidence="2" id="KW-0732">Signal</keyword>
<feature type="compositionally biased region" description="Low complexity" evidence="1">
    <location>
        <begin position="68"/>
        <end position="81"/>
    </location>
</feature>
<name>A0A545WDW3_9HYPO</name>
<evidence type="ECO:0000256" key="2">
    <source>
        <dbReference type="SAM" id="SignalP"/>
    </source>
</evidence>
<sequence>MRFISAVVLCAAAPLALVSAAAVPISSNADTLSSFTVFADDAVQQVQARAGGGIGDILKDHVKYVANPPSAAEPIPESENSALRETHRQAHKTIFEVMSGAGGAGKKGDGKKADGKKADDNKAGDKTAGDKTAGGKKAGPDAAEPADEADKAAA</sequence>
<dbReference type="Proteomes" id="UP000315783">
    <property type="component" value="Unassembled WGS sequence"/>
</dbReference>
<accession>A0A545WDW3</accession>
<keyword evidence="4" id="KW-1185">Reference proteome</keyword>
<evidence type="ECO:0000256" key="1">
    <source>
        <dbReference type="SAM" id="MobiDB-lite"/>
    </source>
</evidence>
<comment type="caution">
    <text evidence="3">The sequence shown here is derived from an EMBL/GenBank/DDBJ whole genome shotgun (WGS) entry which is preliminary data.</text>
</comment>
<feature type="region of interest" description="Disordered" evidence="1">
    <location>
        <begin position="68"/>
        <end position="154"/>
    </location>
</feature>
<dbReference type="EMBL" id="SPUK01000001">
    <property type="protein sequence ID" value="TQW01014.1"/>
    <property type="molecule type" value="Genomic_DNA"/>
</dbReference>
<organism evidence="3 4">
    <name type="scientific">Cordyceps javanica</name>
    <dbReference type="NCBI Taxonomy" id="43265"/>
    <lineage>
        <taxon>Eukaryota</taxon>
        <taxon>Fungi</taxon>
        <taxon>Dikarya</taxon>
        <taxon>Ascomycota</taxon>
        <taxon>Pezizomycotina</taxon>
        <taxon>Sordariomycetes</taxon>
        <taxon>Hypocreomycetidae</taxon>
        <taxon>Hypocreales</taxon>
        <taxon>Cordycipitaceae</taxon>
        <taxon>Cordyceps</taxon>
    </lineage>
</organism>
<reference evidence="3 4" key="1">
    <citation type="journal article" date="2019" name="Appl. Microbiol. Biotechnol.">
        <title>Genome sequence of Isaria javanica and comparative genome analysis insights into family S53 peptidase evolution in fungal entomopathogens.</title>
        <authorList>
            <person name="Lin R."/>
            <person name="Zhang X."/>
            <person name="Xin B."/>
            <person name="Zou M."/>
            <person name="Gao Y."/>
            <person name="Qin F."/>
            <person name="Hu Q."/>
            <person name="Xie B."/>
            <person name="Cheng X."/>
        </authorList>
    </citation>
    <scope>NUCLEOTIDE SEQUENCE [LARGE SCALE GENOMIC DNA]</scope>
    <source>
        <strain evidence="3 4">IJ1G</strain>
    </source>
</reference>
<protein>
    <recommendedName>
        <fullName evidence="5">Small secreted protein</fullName>
    </recommendedName>
</protein>
<evidence type="ECO:0000313" key="3">
    <source>
        <dbReference type="EMBL" id="TQW01014.1"/>
    </source>
</evidence>
<gene>
    <name evidence="3" type="ORF">IF1G_00945</name>
</gene>
<feature type="chain" id="PRO_5021844794" description="Small secreted protein" evidence="2">
    <location>
        <begin position="21"/>
        <end position="154"/>
    </location>
</feature>
<proteinExistence type="predicted"/>
<feature type="signal peptide" evidence="2">
    <location>
        <begin position="1"/>
        <end position="20"/>
    </location>
</feature>